<dbReference type="InterPro" id="IPR024983">
    <property type="entry name" value="CHAT_dom"/>
</dbReference>
<accession>A0ABW4A2S7</accession>
<organism evidence="2 3">
    <name type="scientific">Actinoplanes sichuanensis</name>
    <dbReference type="NCBI Taxonomy" id="512349"/>
    <lineage>
        <taxon>Bacteria</taxon>
        <taxon>Bacillati</taxon>
        <taxon>Actinomycetota</taxon>
        <taxon>Actinomycetes</taxon>
        <taxon>Micromonosporales</taxon>
        <taxon>Micromonosporaceae</taxon>
        <taxon>Actinoplanes</taxon>
    </lineage>
</organism>
<evidence type="ECO:0000313" key="3">
    <source>
        <dbReference type="Proteomes" id="UP001597183"/>
    </source>
</evidence>
<keyword evidence="3" id="KW-1185">Reference proteome</keyword>
<dbReference type="Pfam" id="PF12770">
    <property type="entry name" value="CHAT"/>
    <property type="match status" value="1"/>
</dbReference>
<gene>
    <name evidence="2" type="ORF">ACFQ5G_06605</name>
</gene>
<evidence type="ECO:0000259" key="1">
    <source>
        <dbReference type="Pfam" id="PF12770"/>
    </source>
</evidence>
<dbReference type="PANTHER" id="PTHR10098:SF108">
    <property type="entry name" value="TETRATRICOPEPTIDE REPEAT PROTEIN 28"/>
    <property type="match status" value="1"/>
</dbReference>
<proteinExistence type="predicted"/>
<name>A0ABW4A2S7_9ACTN</name>
<reference evidence="3" key="1">
    <citation type="journal article" date="2019" name="Int. J. Syst. Evol. Microbiol.">
        <title>The Global Catalogue of Microorganisms (GCM) 10K type strain sequencing project: providing services to taxonomists for standard genome sequencing and annotation.</title>
        <authorList>
            <consortium name="The Broad Institute Genomics Platform"/>
            <consortium name="The Broad Institute Genome Sequencing Center for Infectious Disease"/>
            <person name="Wu L."/>
            <person name="Ma J."/>
        </authorList>
    </citation>
    <scope>NUCLEOTIDE SEQUENCE [LARGE SCALE GENOMIC DNA]</scope>
    <source>
        <strain evidence="3">CCM 7526</strain>
    </source>
</reference>
<dbReference type="EMBL" id="JBHTMK010000007">
    <property type="protein sequence ID" value="MFD1365011.1"/>
    <property type="molecule type" value="Genomic_DNA"/>
</dbReference>
<dbReference type="Proteomes" id="UP001597183">
    <property type="component" value="Unassembled WGS sequence"/>
</dbReference>
<comment type="caution">
    <text evidence="2">The sequence shown here is derived from an EMBL/GenBank/DDBJ whole genome shotgun (WGS) entry which is preliminary data.</text>
</comment>
<feature type="domain" description="CHAT" evidence="1">
    <location>
        <begin position="543"/>
        <end position="805"/>
    </location>
</feature>
<dbReference type="RefSeq" id="WP_317795256.1">
    <property type="nucleotide sequence ID" value="NZ_AP028461.1"/>
</dbReference>
<protein>
    <submittedName>
        <fullName evidence="2">CHAT domain-containing protein</fullName>
    </submittedName>
</protein>
<dbReference type="PANTHER" id="PTHR10098">
    <property type="entry name" value="RAPSYN-RELATED"/>
    <property type="match status" value="1"/>
</dbReference>
<sequence length="816" mass="90471">MEGSARDPEKEHLSKVARFVTDIVQAAWLLQSRMGESTEVSVRDAVVSLVTERSPRARFRMIAEREEFRSPKAERLMDRIIDFVRTVPLPDDSYERFFTAHLEMIRTVRTGAVEADDMPVEPPDADFRADRPQNAGEWDDRARTLRDRGQIEEARAAFVEAVRLARAEGEASVEGSAEIGLFTLLSRTAHMVKGTRQRMLVHARRGADAYRRAPDPTGEANAVVAMITVLTDLADQRNLESALNRLQRLDEDQARWWRAYAAAMTAKEIEPMITGLQWCVESADLLGSHADFYRKMCEGKLALLEGRRIPLGDGDSEFFRAAVTALEVAADGPTEEAARRLDEILRKVEELRKYGRSQALQRELSDAHEITYRTAERCAETLRGAEEAIDVHELAASRALLAQTAMHKLWRQWHPQVWEDSRSTVLQEALGTYVVAPTEPNRRLLTRVFGDQRDALERQEQRLLAATPGLTTATSPMPTWSVRALLAENDRVVVCGADGSIFLISGGGCRAIGRFRVEEVDEVVEGILAQLSSPLGGAQAGSEALSWLTAHLLQPVSDHVPRGCRLFFVPHGSLWRIPLGVLAPTMLSATREVSYVPSLTLLAHLLTKPRLKRVLERFVGFGDPDGSLPHARAEIDYAASTFIDAFTVTGDRLDYHMMMAHLADADVAHLGCHGFFFPDDPDFSALHFAGPADRPEVLWYGELARYELNARLVVLAACHAGTGVMRFGSEYVGFPGAFLAAGAQGVLAPLWAVSDASTETLMRHFYRALQKFAPPAEALRQAQQAMAADPSTTHPYHWAGFQLFGAPATYRFPGAS</sequence>
<evidence type="ECO:0000313" key="2">
    <source>
        <dbReference type="EMBL" id="MFD1365011.1"/>
    </source>
</evidence>